<feature type="region of interest" description="Disordered" evidence="9">
    <location>
        <begin position="367"/>
        <end position="386"/>
    </location>
</feature>
<evidence type="ECO:0000256" key="8">
    <source>
        <dbReference type="ARBA" id="ARBA00023012"/>
    </source>
</evidence>
<organism evidence="12 13">
    <name type="scientific">Streptomyces daqingensis</name>
    <dbReference type="NCBI Taxonomy" id="1472640"/>
    <lineage>
        <taxon>Bacteria</taxon>
        <taxon>Bacillati</taxon>
        <taxon>Actinomycetota</taxon>
        <taxon>Actinomycetes</taxon>
        <taxon>Kitasatosporales</taxon>
        <taxon>Streptomycetaceae</taxon>
        <taxon>Streptomyces</taxon>
    </lineage>
</organism>
<evidence type="ECO:0000256" key="1">
    <source>
        <dbReference type="ARBA" id="ARBA00000085"/>
    </source>
</evidence>
<proteinExistence type="predicted"/>
<dbReference type="PANTHER" id="PTHR24421:SF10">
    <property type="entry name" value="NITRATE_NITRITE SENSOR PROTEIN NARQ"/>
    <property type="match status" value="1"/>
</dbReference>
<comment type="catalytic activity">
    <reaction evidence="1">
        <text>ATP + protein L-histidine = ADP + protein N-phospho-L-histidine.</text>
        <dbReference type="EC" id="2.7.13.3"/>
    </reaction>
</comment>
<protein>
    <recommendedName>
        <fullName evidence="2">histidine kinase</fullName>
        <ecNumber evidence="2">2.7.13.3</ecNumber>
    </recommendedName>
</protein>
<keyword evidence="3" id="KW-0597">Phosphoprotein</keyword>
<evidence type="ECO:0000256" key="9">
    <source>
        <dbReference type="SAM" id="MobiDB-lite"/>
    </source>
</evidence>
<dbReference type="InterPro" id="IPR036890">
    <property type="entry name" value="HATPase_C_sf"/>
</dbReference>
<dbReference type="InterPro" id="IPR050482">
    <property type="entry name" value="Sensor_HK_TwoCompSys"/>
</dbReference>
<keyword evidence="10" id="KW-0812">Transmembrane</keyword>
<dbReference type="EC" id="2.7.13.3" evidence="2"/>
<feature type="transmembrane region" description="Helical" evidence="10">
    <location>
        <begin position="53"/>
        <end position="71"/>
    </location>
</feature>
<reference evidence="13" key="1">
    <citation type="journal article" date="2019" name="Int. J. Syst. Evol. Microbiol.">
        <title>The Global Catalogue of Microorganisms (GCM) 10K type strain sequencing project: providing services to taxonomists for standard genome sequencing and annotation.</title>
        <authorList>
            <consortium name="The Broad Institute Genomics Platform"/>
            <consortium name="The Broad Institute Genome Sequencing Center for Infectious Disease"/>
            <person name="Wu L."/>
            <person name="Ma J."/>
        </authorList>
    </citation>
    <scope>NUCLEOTIDE SEQUENCE [LARGE SCALE GENOMIC DNA]</scope>
    <source>
        <strain evidence="13">CGMCC 4.7178</strain>
    </source>
</reference>
<name>A0ABQ2MMT3_9ACTN</name>
<feature type="transmembrane region" description="Helical" evidence="10">
    <location>
        <begin position="131"/>
        <end position="154"/>
    </location>
</feature>
<dbReference type="SUPFAM" id="SSF55874">
    <property type="entry name" value="ATPase domain of HSP90 chaperone/DNA topoisomerase II/histidine kinase"/>
    <property type="match status" value="1"/>
</dbReference>
<keyword evidence="13" id="KW-1185">Reference proteome</keyword>
<gene>
    <name evidence="12" type="ORF">GCM10012287_42620</name>
</gene>
<keyword evidence="5" id="KW-0547">Nucleotide-binding</keyword>
<feature type="transmembrane region" description="Helical" evidence="10">
    <location>
        <begin position="174"/>
        <end position="196"/>
    </location>
</feature>
<evidence type="ECO:0000256" key="7">
    <source>
        <dbReference type="ARBA" id="ARBA00022840"/>
    </source>
</evidence>
<dbReference type="Proteomes" id="UP000631535">
    <property type="component" value="Unassembled WGS sequence"/>
</dbReference>
<dbReference type="EMBL" id="BMMP01000014">
    <property type="protein sequence ID" value="GGO54209.1"/>
    <property type="molecule type" value="Genomic_DNA"/>
</dbReference>
<evidence type="ECO:0000256" key="10">
    <source>
        <dbReference type="SAM" id="Phobius"/>
    </source>
</evidence>
<evidence type="ECO:0000256" key="5">
    <source>
        <dbReference type="ARBA" id="ARBA00022741"/>
    </source>
</evidence>
<dbReference type="InterPro" id="IPR011712">
    <property type="entry name" value="Sig_transdc_His_kin_sub3_dim/P"/>
</dbReference>
<evidence type="ECO:0000313" key="12">
    <source>
        <dbReference type="EMBL" id="GGO54209.1"/>
    </source>
</evidence>
<keyword evidence="7" id="KW-0067">ATP-binding</keyword>
<evidence type="ECO:0000256" key="6">
    <source>
        <dbReference type="ARBA" id="ARBA00022777"/>
    </source>
</evidence>
<sequence>MPALSLLPRPLRMPGALVRAVTYTRWLHLLIGSLPAVVCSFVYPGWIGLLEPGLLWVLVLPLPLLWCAAILPDARLAEGLQARLMLRPGPHARHSPEGAGTTVHDGLSAAPSASWNDRARTALWLTFRHQLGFAVAWSSVVLTTAVVDLLVTASSGAPQTELGPFLPSEPGQCLLLAAAAFTTLVCVVVLPGRVALAAARLLLGPSPTELLAAAEERTEAMLERSRLAGELHDSIGHALTLSVVQAGAARAAGSPEFTERALSAIESSGREALEDLERVLRLLREDAPRPASRPGVEDAGRLLASARAAGAQVTERIRGPLGDLPGPVSREGYRILQEALTNVLRHAGPVPVAVSLEAGGGGLELEVRNPLPESSTSAAGRAGGRGLRGIRERAELLGGRAETGPAGDEWRVRAVLPQAPPGGGLRERGRRLPESVASSPDGARSTGGTA</sequence>
<evidence type="ECO:0000313" key="13">
    <source>
        <dbReference type="Proteomes" id="UP000631535"/>
    </source>
</evidence>
<accession>A0ABQ2MMT3</accession>
<dbReference type="PANTHER" id="PTHR24421">
    <property type="entry name" value="NITRATE/NITRITE SENSOR PROTEIN NARX-RELATED"/>
    <property type="match status" value="1"/>
</dbReference>
<feature type="transmembrane region" description="Helical" evidence="10">
    <location>
        <begin position="26"/>
        <end position="47"/>
    </location>
</feature>
<evidence type="ECO:0000259" key="11">
    <source>
        <dbReference type="Pfam" id="PF07730"/>
    </source>
</evidence>
<keyword evidence="4" id="KW-0808">Transferase</keyword>
<dbReference type="GO" id="GO:0016301">
    <property type="term" value="F:kinase activity"/>
    <property type="evidence" value="ECO:0007669"/>
    <property type="project" value="UniProtKB-KW"/>
</dbReference>
<dbReference type="Gene3D" id="3.30.565.10">
    <property type="entry name" value="Histidine kinase-like ATPase, C-terminal domain"/>
    <property type="match status" value="1"/>
</dbReference>
<dbReference type="Gene3D" id="1.20.5.1930">
    <property type="match status" value="1"/>
</dbReference>
<keyword evidence="10" id="KW-0472">Membrane</keyword>
<keyword evidence="8" id="KW-0902">Two-component regulatory system</keyword>
<comment type="caution">
    <text evidence="12">The sequence shown here is derived from an EMBL/GenBank/DDBJ whole genome shotgun (WGS) entry which is preliminary data.</text>
</comment>
<dbReference type="Pfam" id="PF07730">
    <property type="entry name" value="HisKA_3"/>
    <property type="match status" value="1"/>
</dbReference>
<feature type="domain" description="Signal transduction histidine kinase subgroup 3 dimerisation and phosphoacceptor" evidence="11">
    <location>
        <begin position="223"/>
        <end position="286"/>
    </location>
</feature>
<keyword evidence="6 12" id="KW-0418">Kinase</keyword>
<evidence type="ECO:0000256" key="2">
    <source>
        <dbReference type="ARBA" id="ARBA00012438"/>
    </source>
</evidence>
<feature type="region of interest" description="Disordered" evidence="9">
    <location>
        <begin position="398"/>
        <end position="450"/>
    </location>
</feature>
<keyword evidence="10" id="KW-1133">Transmembrane helix</keyword>
<evidence type="ECO:0000256" key="3">
    <source>
        <dbReference type="ARBA" id="ARBA00022553"/>
    </source>
</evidence>
<evidence type="ECO:0000256" key="4">
    <source>
        <dbReference type="ARBA" id="ARBA00022679"/>
    </source>
</evidence>
<dbReference type="RefSeq" id="WP_229712077.1">
    <property type="nucleotide sequence ID" value="NZ_BMMP01000014.1"/>
</dbReference>